<dbReference type="InterPro" id="IPR046357">
    <property type="entry name" value="PPIase_dom_sf"/>
</dbReference>
<keyword evidence="4 6" id="KW-0697">Rotamase</keyword>
<dbReference type="PANTHER" id="PTHR47245:SF1">
    <property type="entry name" value="FOLDASE PROTEIN PRSA"/>
    <property type="match status" value="1"/>
</dbReference>
<dbReference type="InterPro" id="IPR000297">
    <property type="entry name" value="PPIase_PpiC"/>
</dbReference>
<reference evidence="9 10" key="1">
    <citation type="submission" date="2006-10" db="EMBL/GenBank/DDBJ databases">
        <title>Complete sequence of chromosome of Pelobacter propionicus DSM 2379.</title>
        <authorList>
            <consortium name="US DOE Joint Genome Institute"/>
            <person name="Copeland A."/>
            <person name="Lucas S."/>
            <person name="Lapidus A."/>
            <person name="Barry K."/>
            <person name="Detter J.C."/>
            <person name="Glavina del Rio T."/>
            <person name="Hammon N."/>
            <person name="Israni S."/>
            <person name="Dalin E."/>
            <person name="Tice H."/>
            <person name="Pitluck S."/>
            <person name="Saunders E."/>
            <person name="Brettin T."/>
            <person name="Bruce D."/>
            <person name="Han C."/>
            <person name="Tapia R."/>
            <person name="Schmutz J."/>
            <person name="Larimer F."/>
            <person name="Land M."/>
            <person name="Hauser L."/>
            <person name="Kyrpides N."/>
            <person name="Kim E."/>
            <person name="Lovley D."/>
            <person name="Richardson P."/>
        </authorList>
    </citation>
    <scope>NUCLEOTIDE SEQUENCE [LARGE SCALE GENOMIC DNA]</scope>
    <source>
        <strain evidence="10">DSM 2379 / NBRC 103807 / OttBd1</strain>
    </source>
</reference>
<dbReference type="Gene3D" id="1.10.8.1040">
    <property type="match status" value="1"/>
</dbReference>
<keyword evidence="5 6" id="KW-0413">Isomerase</keyword>
<dbReference type="PROSITE" id="PS50198">
    <property type="entry name" value="PPIC_PPIASE_2"/>
    <property type="match status" value="1"/>
</dbReference>
<feature type="domain" description="PpiC" evidence="8">
    <location>
        <begin position="147"/>
        <end position="236"/>
    </location>
</feature>
<dbReference type="PROSITE" id="PS51257">
    <property type="entry name" value="PROKAR_LIPOPROTEIN"/>
    <property type="match status" value="1"/>
</dbReference>
<dbReference type="InterPro" id="IPR023058">
    <property type="entry name" value="PPIase_PpiC_CS"/>
</dbReference>
<dbReference type="InterPro" id="IPR027304">
    <property type="entry name" value="Trigger_fact/SurA_dom_sf"/>
</dbReference>
<protein>
    <recommendedName>
        <fullName evidence="2">peptidylprolyl isomerase</fullName>
        <ecNumber evidence="2">5.2.1.8</ecNumber>
    </recommendedName>
</protein>
<dbReference type="GO" id="GO:0003755">
    <property type="term" value="F:peptidyl-prolyl cis-trans isomerase activity"/>
    <property type="evidence" value="ECO:0007669"/>
    <property type="project" value="UniProtKB-KW"/>
</dbReference>
<dbReference type="EMBL" id="CP000482">
    <property type="protein sequence ID" value="ABL01180.1"/>
    <property type="molecule type" value="Genomic_DNA"/>
</dbReference>
<dbReference type="KEGG" id="ppd:Ppro_3588"/>
<name>A1AV09_PELPD</name>
<evidence type="ECO:0000313" key="9">
    <source>
        <dbReference type="EMBL" id="ABL01180.1"/>
    </source>
</evidence>
<feature type="signal peptide" evidence="7">
    <location>
        <begin position="1"/>
        <end position="21"/>
    </location>
</feature>
<evidence type="ECO:0000256" key="2">
    <source>
        <dbReference type="ARBA" id="ARBA00013194"/>
    </source>
</evidence>
<dbReference type="AlphaFoldDB" id="A1AV09"/>
<sequence>MNSITRTKCIAVALCSVALFACQGTPGSSTATKQEGQVLAEVNGKKITSGDFSREVKNLPEYLRAMATTPQGRKEMLDTMVIRELILQKASKDGLDKGPEIEEKLQELKKRLIVEAFLKKKVETDAQISDADLKKFYDQNIDKFKAGEQIRASHILVKTEKEAKEILAQLKGGAAFEELARKHSVDSSSAKGGDLGWFGKGAMVPAFERAALALKEGQVSDVVKSDFGFHIIKLTGKRPAGTRPFDEVKDQIKAALMPSKQQEIFQKIKDELKKSAKITVKEDALNAMSEPAQPAVPEKK</sequence>
<dbReference type="Gene3D" id="3.10.50.40">
    <property type="match status" value="1"/>
</dbReference>
<dbReference type="EC" id="5.2.1.8" evidence="2"/>
<proteinExistence type="predicted"/>
<comment type="catalytic activity">
    <reaction evidence="1">
        <text>[protein]-peptidylproline (omega=180) = [protein]-peptidylproline (omega=0)</text>
        <dbReference type="Rhea" id="RHEA:16237"/>
        <dbReference type="Rhea" id="RHEA-COMP:10747"/>
        <dbReference type="Rhea" id="RHEA-COMP:10748"/>
        <dbReference type="ChEBI" id="CHEBI:83833"/>
        <dbReference type="ChEBI" id="CHEBI:83834"/>
        <dbReference type="EC" id="5.2.1.8"/>
    </reaction>
</comment>
<dbReference type="RefSeq" id="WP_011737393.1">
    <property type="nucleotide sequence ID" value="NC_008609.1"/>
</dbReference>
<dbReference type="PROSITE" id="PS01096">
    <property type="entry name" value="PPIC_PPIASE_1"/>
    <property type="match status" value="1"/>
</dbReference>
<dbReference type="SUPFAM" id="SSF54534">
    <property type="entry name" value="FKBP-like"/>
    <property type="match status" value="1"/>
</dbReference>
<dbReference type="eggNOG" id="COG0760">
    <property type="taxonomic scope" value="Bacteria"/>
</dbReference>
<evidence type="ECO:0000256" key="5">
    <source>
        <dbReference type="ARBA" id="ARBA00023235"/>
    </source>
</evidence>
<feature type="chain" id="PRO_5007908972" description="peptidylprolyl isomerase" evidence="7">
    <location>
        <begin position="22"/>
        <end position="300"/>
    </location>
</feature>
<evidence type="ECO:0000259" key="8">
    <source>
        <dbReference type="PROSITE" id="PS50198"/>
    </source>
</evidence>
<evidence type="ECO:0000256" key="6">
    <source>
        <dbReference type="PROSITE-ProRule" id="PRU00278"/>
    </source>
</evidence>
<evidence type="ECO:0000256" key="3">
    <source>
        <dbReference type="ARBA" id="ARBA00022729"/>
    </source>
</evidence>
<dbReference type="SUPFAM" id="SSF109998">
    <property type="entry name" value="Triger factor/SurA peptide-binding domain-like"/>
    <property type="match status" value="1"/>
</dbReference>
<keyword evidence="10" id="KW-1185">Reference proteome</keyword>
<keyword evidence="3 7" id="KW-0732">Signal</keyword>
<dbReference type="InterPro" id="IPR050245">
    <property type="entry name" value="PrsA_foldase"/>
</dbReference>
<dbReference type="STRING" id="338966.Ppro_3588"/>
<dbReference type="Pfam" id="PF13624">
    <property type="entry name" value="SurA_N_3"/>
    <property type="match status" value="1"/>
</dbReference>
<dbReference type="Proteomes" id="UP000006732">
    <property type="component" value="Chromosome"/>
</dbReference>
<evidence type="ECO:0000256" key="4">
    <source>
        <dbReference type="ARBA" id="ARBA00023110"/>
    </source>
</evidence>
<dbReference type="Pfam" id="PF13145">
    <property type="entry name" value="Rotamase_2"/>
    <property type="match status" value="1"/>
</dbReference>
<accession>A1AV09</accession>
<dbReference type="OrthoDB" id="14196at2"/>
<gene>
    <name evidence="9" type="ordered locus">Ppro_3588</name>
</gene>
<dbReference type="PANTHER" id="PTHR47245">
    <property type="entry name" value="PEPTIDYLPROLYL ISOMERASE"/>
    <property type="match status" value="1"/>
</dbReference>
<organism evidence="9 10">
    <name type="scientific">Pelobacter propionicus (strain DSM 2379 / NBRC 103807 / OttBd1)</name>
    <dbReference type="NCBI Taxonomy" id="338966"/>
    <lineage>
        <taxon>Bacteria</taxon>
        <taxon>Pseudomonadati</taxon>
        <taxon>Thermodesulfobacteriota</taxon>
        <taxon>Desulfuromonadia</taxon>
        <taxon>Desulfuromonadales</taxon>
        <taxon>Desulfuromonadaceae</taxon>
        <taxon>Pelobacter</taxon>
    </lineage>
</organism>
<evidence type="ECO:0000256" key="7">
    <source>
        <dbReference type="SAM" id="SignalP"/>
    </source>
</evidence>
<evidence type="ECO:0000256" key="1">
    <source>
        <dbReference type="ARBA" id="ARBA00000971"/>
    </source>
</evidence>
<evidence type="ECO:0000313" key="10">
    <source>
        <dbReference type="Proteomes" id="UP000006732"/>
    </source>
</evidence>
<dbReference type="HOGENOM" id="CLU_034646_1_2_7"/>